<gene>
    <name evidence="2" type="ORF">A7985_07470</name>
</gene>
<dbReference type="Proteomes" id="UP000093366">
    <property type="component" value="Unassembled WGS sequence"/>
</dbReference>
<organism evidence="2 3">
    <name type="scientific">Pseudoalteromonas luteoviolacea</name>
    <dbReference type="NCBI Taxonomy" id="43657"/>
    <lineage>
        <taxon>Bacteria</taxon>
        <taxon>Pseudomonadati</taxon>
        <taxon>Pseudomonadota</taxon>
        <taxon>Gammaproteobacteria</taxon>
        <taxon>Alteromonadales</taxon>
        <taxon>Pseudoalteromonadaceae</taxon>
        <taxon>Pseudoalteromonas</taxon>
    </lineage>
</organism>
<feature type="transmembrane region" description="Helical" evidence="1">
    <location>
        <begin position="88"/>
        <end position="110"/>
    </location>
</feature>
<dbReference type="RefSeq" id="WP_065789783.1">
    <property type="nucleotide sequence ID" value="NZ_MAUJ01000001.1"/>
</dbReference>
<feature type="transmembrane region" description="Helical" evidence="1">
    <location>
        <begin position="178"/>
        <end position="195"/>
    </location>
</feature>
<dbReference type="EMBL" id="MAUJ01000001">
    <property type="protein sequence ID" value="OCQ23770.1"/>
    <property type="molecule type" value="Genomic_DNA"/>
</dbReference>
<dbReference type="AlphaFoldDB" id="A0A1C0TWS4"/>
<feature type="transmembrane region" description="Helical" evidence="1">
    <location>
        <begin position="117"/>
        <end position="140"/>
    </location>
</feature>
<comment type="caution">
    <text evidence="2">The sequence shown here is derived from an EMBL/GenBank/DDBJ whole genome shotgun (WGS) entry which is preliminary data.</text>
</comment>
<keyword evidence="1" id="KW-1133">Transmembrane helix</keyword>
<keyword evidence="1" id="KW-0812">Transmembrane</keyword>
<keyword evidence="1" id="KW-0472">Membrane</keyword>
<sequence length="204" mass="23108">MKVNYSNYDVKSLLEALENIDAEAYPENYKNLTNEIAARKYEIQEYYAQKVSAKKSRLNRLFTLISINQLLVGLIALVMLVLSNAGMTALDIVTSCFVILLNVLSGVVLYKRLSRYYLLPYFNIGFQVFAFGLGGVYFNYYGLGGIFLTLDWVSETYNWLLASFTLGGSLLEYSSQNNLGFIQIDLLALLYIWVIRKSLSEASS</sequence>
<accession>A0A1C0TWS4</accession>
<evidence type="ECO:0000256" key="1">
    <source>
        <dbReference type="SAM" id="Phobius"/>
    </source>
</evidence>
<feature type="transmembrane region" description="Helical" evidence="1">
    <location>
        <begin position="61"/>
        <end position="82"/>
    </location>
</feature>
<dbReference type="OrthoDB" id="7041927at2"/>
<proteinExistence type="predicted"/>
<reference evidence="3" key="1">
    <citation type="submission" date="2016-07" db="EMBL/GenBank/DDBJ databases">
        <authorList>
            <person name="Florea S."/>
            <person name="Webb J.S."/>
            <person name="Jaromczyk J."/>
            <person name="Schardl C.L."/>
        </authorList>
    </citation>
    <scope>NUCLEOTIDE SEQUENCE [LARGE SCALE GENOMIC DNA]</scope>
    <source>
        <strain evidence="3">IPB1</strain>
    </source>
</reference>
<evidence type="ECO:0000313" key="3">
    <source>
        <dbReference type="Proteomes" id="UP000093366"/>
    </source>
</evidence>
<protein>
    <submittedName>
        <fullName evidence="2">Uncharacterized protein</fullName>
    </submittedName>
</protein>
<name>A0A1C0TWS4_9GAMM</name>
<evidence type="ECO:0000313" key="2">
    <source>
        <dbReference type="EMBL" id="OCQ23770.1"/>
    </source>
</evidence>